<evidence type="ECO:0000313" key="6">
    <source>
        <dbReference type="Proteomes" id="UP000474957"/>
    </source>
</evidence>
<accession>A0A6L5YWX9</accession>
<keyword evidence="2 5" id="KW-0378">Hydrolase</keyword>
<name>A0A6L5YWX9_9RHOB</name>
<keyword evidence="6" id="KW-1185">Reference proteome</keyword>
<dbReference type="SUPFAM" id="SSF53649">
    <property type="entry name" value="Alkaline phosphatase-like"/>
    <property type="match status" value="1"/>
</dbReference>
<dbReference type="Pfam" id="PF00884">
    <property type="entry name" value="Sulfatase"/>
    <property type="match status" value="1"/>
</dbReference>
<dbReference type="AlphaFoldDB" id="A0A6L5YWX9"/>
<feature type="domain" description="Sulfatase N-terminal" evidence="4">
    <location>
        <begin position="5"/>
        <end position="349"/>
    </location>
</feature>
<dbReference type="GO" id="GO:0016740">
    <property type="term" value="F:transferase activity"/>
    <property type="evidence" value="ECO:0007669"/>
    <property type="project" value="UniProtKB-KW"/>
</dbReference>
<comment type="caution">
    <text evidence="5">The sequence shown here is derived from an EMBL/GenBank/DDBJ whole genome shotgun (WGS) entry which is preliminary data.</text>
</comment>
<evidence type="ECO:0000256" key="3">
    <source>
        <dbReference type="SAM" id="MobiDB-lite"/>
    </source>
</evidence>
<dbReference type="PANTHER" id="PTHR45953:SF1">
    <property type="entry name" value="IDURONATE 2-SULFATASE"/>
    <property type="match status" value="1"/>
</dbReference>
<dbReference type="GO" id="GO:0005737">
    <property type="term" value="C:cytoplasm"/>
    <property type="evidence" value="ECO:0007669"/>
    <property type="project" value="TreeGrafter"/>
</dbReference>
<evidence type="ECO:0000256" key="1">
    <source>
        <dbReference type="ARBA" id="ARBA00022723"/>
    </source>
</evidence>
<dbReference type="GO" id="GO:0046872">
    <property type="term" value="F:metal ion binding"/>
    <property type="evidence" value="ECO:0007669"/>
    <property type="project" value="UniProtKB-KW"/>
</dbReference>
<dbReference type="Proteomes" id="UP000474957">
    <property type="component" value="Unassembled WGS sequence"/>
</dbReference>
<dbReference type="Gene3D" id="3.40.720.10">
    <property type="entry name" value="Alkaline Phosphatase, subunit A"/>
    <property type="match status" value="1"/>
</dbReference>
<dbReference type="InterPro" id="IPR017850">
    <property type="entry name" value="Alkaline_phosphatase_core_sf"/>
</dbReference>
<dbReference type="InterPro" id="IPR000917">
    <property type="entry name" value="Sulfatase_N"/>
</dbReference>
<reference evidence="5 6" key="1">
    <citation type="submission" date="2019-10" db="EMBL/GenBank/DDBJ databases">
        <title>Cognatihalovulum marinum gen. nov. sp. nov., a new member of the family Rhodobacteraceae isolated from deep seawater of the Northwest Indian Ocean.</title>
        <authorList>
            <person name="Ruan C."/>
            <person name="Wang J."/>
            <person name="Zheng X."/>
            <person name="Song L."/>
            <person name="Zhu Y."/>
            <person name="Huang Y."/>
            <person name="Lu Z."/>
            <person name="Du W."/>
            <person name="Huang L."/>
            <person name="Dai X."/>
        </authorList>
    </citation>
    <scope>NUCLEOTIDE SEQUENCE [LARGE SCALE GENOMIC DNA]</scope>
    <source>
        <strain evidence="5 6">2CG4</strain>
    </source>
</reference>
<dbReference type="PANTHER" id="PTHR45953">
    <property type="entry name" value="IDURONATE 2-SULFATASE"/>
    <property type="match status" value="1"/>
</dbReference>
<organism evidence="5 6">
    <name type="scientific">Halovulum marinum</name>
    <dbReference type="NCBI Taxonomy" id="2662447"/>
    <lineage>
        <taxon>Bacteria</taxon>
        <taxon>Pseudomonadati</taxon>
        <taxon>Pseudomonadota</taxon>
        <taxon>Alphaproteobacteria</taxon>
        <taxon>Rhodobacterales</taxon>
        <taxon>Paracoccaceae</taxon>
        <taxon>Halovulum</taxon>
    </lineage>
</organism>
<dbReference type="RefSeq" id="WP_154445016.1">
    <property type="nucleotide sequence ID" value="NZ_WIND01000002.1"/>
</dbReference>
<evidence type="ECO:0000256" key="2">
    <source>
        <dbReference type="ARBA" id="ARBA00022801"/>
    </source>
</evidence>
<keyword evidence="1" id="KW-0479">Metal-binding</keyword>
<dbReference type="GO" id="GO:0008484">
    <property type="term" value="F:sulfuric ester hydrolase activity"/>
    <property type="evidence" value="ECO:0007669"/>
    <property type="project" value="TreeGrafter"/>
</dbReference>
<protein>
    <submittedName>
        <fullName evidence="5">Sulfatase-like hydrolase/transferase</fullName>
    </submittedName>
</protein>
<evidence type="ECO:0000313" key="5">
    <source>
        <dbReference type="EMBL" id="MSU88707.1"/>
    </source>
</evidence>
<keyword evidence="5" id="KW-0808">Transferase</keyword>
<gene>
    <name evidence="5" type="ORF">GE300_03615</name>
</gene>
<sequence length="488" mass="53773">MGQTNFLLVTADQWPGTLLGCAGRGDIDTPTLDRIAANGVRFANAHSECPICIPARRSLMTGTAPRVHGDRVFQPALPAPALPHLARVFRDAGWQTGAVGKLHVYPPRDRIGFEEVASYEEGRPQLGGPDDWEIWLAEQGHAGLGHAHAMSNNGYEVRPWHLPEDTHPTVWQARQMCRMIQRRDPTRPQFWHLSFNFPHPPIVPPQSYLSMYAGRRMQPAVRGDWAGELPAALERVRRSWPPLPAERLEEVRRAFHAQCTLIDHQLRLVLGTLREHELLDDTVVLFTSDHGDMLGDHGLFAKRVMLAGSVGVPMLLMGRKGCDRVPVGAVDGRLACMADIMPTLLDLAGLPVPETCTGESLAAAPGRKTLYCEALEGQGAMRMVTDGRWKLIWYPAGNRVQLFDRQADPDETRDLARVPEHSGQRARLTGALVAELYGADRDMVRDGNLLGCAAAPVTGMPGRELNGQRGLHWPEPPKGDPNRVVGAP</sequence>
<feature type="region of interest" description="Disordered" evidence="3">
    <location>
        <begin position="461"/>
        <end position="488"/>
    </location>
</feature>
<dbReference type="EMBL" id="WIND01000002">
    <property type="protein sequence ID" value="MSU88707.1"/>
    <property type="molecule type" value="Genomic_DNA"/>
</dbReference>
<proteinExistence type="predicted"/>
<evidence type="ECO:0000259" key="4">
    <source>
        <dbReference type="Pfam" id="PF00884"/>
    </source>
</evidence>